<feature type="compositionally biased region" description="Polar residues" evidence="4">
    <location>
        <begin position="605"/>
        <end position="638"/>
    </location>
</feature>
<accession>A0A2G7GA37</accession>
<dbReference type="PROSITE" id="PS00616">
    <property type="entry name" value="HIS_ACID_PHOSPHAT_1"/>
    <property type="match status" value="1"/>
</dbReference>
<feature type="compositionally biased region" description="Basic and acidic residues" evidence="4">
    <location>
        <begin position="383"/>
        <end position="397"/>
    </location>
</feature>
<keyword evidence="3" id="KW-0378">Hydrolase</keyword>
<dbReference type="InterPro" id="IPR000560">
    <property type="entry name" value="His_Pase_clade-2"/>
</dbReference>
<feature type="compositionally biased region" description="Low complexity" evidence="4">
    <location>
        <begin position="648"/>
        <end position="658"/>
    </location>
</feature>
<dbReference type="EC" id="3.1.3.8" evidence="2"/>
<evidence type="ECO:0000256" key="3">
    <source>
        <dbReference type="ARBA" id="ARBA00022801"/>
    </source>
</evidence>
<feature type="chain" id="PRO_5013661038" description="3-phytase" evidence="5">
    <location>
        <begin position="21"/>
        <end position="769"/>
    </location>
</feature>
<dbReference type="Pfam" id="PF00328">
    <property type="entry name" value="His_Phos_2"/>
    <property type="match status" value="1"/>
</dbReference>
<dbReference type="PANTHER" id="PTHR20963">
    <property type="entry name" value="MULTIPLE INOSITOL POLYPHOSPHATE PHOSPHATASE-RELATED"/>
    <property type="match status" value="1"/>
</dbReference>
<dbReference type="Gene3D" id="3.30.70.330">
    <property type="match status" value="1"/>
</dbReference>
<evidence type="ECO:0000256" key="2">
    <source>
        <dbReference type="ARBA" id="ARBA00012632"/>
    </source>
</evidence>
<dbReference type="EMBL" id="NEXV01000046">
    <property type="protein sequence ID" value="PIG89689.1"/>
    <property type="molecule type" value="Genomic_DNA"/>
</dbReference>
<comment type="similarity">
    <text evidence="1">Belongs to the histidine acid phosphatase family.</text>
</comment>
<organism evidence="6 7">
    <name type="scientific">Aspergillus arachidicola</name>
    <dbReference type="NCBI Taxonomy" id="656916"/>
    <lineage>
        <taxon>Eukaryota</taxon>
        <taxon>Fungi</taxon>
        <taxon>Dikarya</taxon>
        <taxon>Ascomycota</taxon>
        <taxon>Pezizomycotina</taxon>
        <taxon>Eurotiomycetes</taxon>
        <taxon>Eurotiomycetidae</taxon>
        <taxon>Eurotiales</taxon>
        <taxon>Aspergillaceae</taxon>
        <taxon>Aspergillus</taxon>
        <taxon>Aspergillus subgen. Circumdati</taxon>
    </lineage>
</organism>
<dbReference type="InterPro" id="IPR012677">
    <property type="entry name" value="Nucleotide-bd_a/b_plait_sf"/>
</dbReference>
<feature type="signal peptide" evidence="5">
    <location>
        <begin position="1"/>
        <end position="20"/>
    </location>
</feature>
<evidence type="ECO:0000313" key="6">
    <source>
        <dbReference type="EMBL" id="PIG89689.1"/>
    </source>
</evidence>
<dbReference type="GO" id="GO:0003993">
    <property type="term" value="F:acid phosphatase activity"/>
    <property type="evidence" value="ECO:0007669"/>
    <property type="project" value="TreeGrafter"/>
</dbReference>
<feature type="compositionally biased region" description="Polar residues" evidence="4">
    <location>
        <begin position="448"/>
        <end position="461"/>
    </location>
</feature>
<dbReference type="CDD" id="cd07061">
    <property type="entry name" value="HP_HAP_like"/>
    <property type="match status" value="1"/>
</dbReference>
<gene>
    <name evidence="6" type="ORF">AARAC_003388</name>
</gene>
<name>A0A2G7GA37_9EURO</name>
<dbReference type="Proteomes" id="UP000231358">
    <property type="component" value="Unassembled WGS sequence"/>
</dbReference>
<dbReference type="STRING" id="656916.A0A2G7GA37"/>
<feature type="region of interest" description="Disordered" evidence="4">
    <location>
        <begin position="594"/>
        <end position="658"/>
    </location>
</feature>
<dbReference type="InterPro" id="IPR029033">
    <property type="entry name" value="His_PPase_superfam"/>
</dbReference>
<feature type="region of interest" description="Disordered" evidence="4">
    <location>
        <begin position="383"/>
        <end position="428"/>
    </location>
</feature>
<evidence type="ECO:0000313" key="7">
    <source>
        <dbReference type="Proteomes" id="UP000231358"/>
    </source>
</evidence>
<dbReference type="PANTHER" id="PTHR20963:SF18">
    <property type="entry name" value="ACID PHOSPHATASE PHO11-RELATED"/>
    <property type="match status" value="1"/>
</dbReference>
<dbReference type="InterPro" id="IPR033379">
    <property type="entry name" value="Acid_Pase_AS"/>
</dbReference>
<dbReference type="AlphaFoldDB" id="A0A2G7GA37"/>
<protein>
    <recommendedName>
        <fullName evidence="2">3-phytase</fullName>
        <ecNumber evidence="2">3.1.3.8</ecNumber>
    </recommendedName>
</protein>
<dbReference type="GO" id="GO:0016158">
    <property type="term" value="F:inositol hexakisphosphate 3-phosphatase activity"/>
    <property type="evidence" value="ECO:0007669"/>
    <property type="project" value="UniProtKB-EC"/>
</dbReference>
<dbReference type="GO" id="GO:0009277">
    <property type="term" value="C:fungal-type cell wall"/>
    <property type="evidence" value="ECO:0007669"/>
    <property type="project" value="TreeGrafter"/>
</dbReference>
<keyword evidence="7" id="KW-1185">Reference proteome</keyword>
<reference evidence="6 7" key="1">
    <citation type="submission" date="2017-05" db="EMBL/GenBank/DDBJ databases">
        <title>Genome sequence for an aflatoxigenic pathogen of Argentinian peanut, Aspergillus arachidicola.</title>
        <authorList>
            <person name="Moore G."/>
            <person name="Beltz S.B."/>
            <person name="Mack B.M."/>
        </authorList>
    </citation>
    <scope>NUCLEOTIDE SEQUENCE [LARGE SCALE GENOMIC DNA]</scope>
    <source>
        <strain evidence="6 7">CBS 117610</strain>
    </source>
</reference>
<evidence type="ECO:0000256" key="5">
    <source>
        <dbReference type="SAM" id="SignalP"/>
    </source>
</evidence>
<feature type="region of interest" description="Disordered" evidence="4">
    <location>
        <begin position="442"/>
        <end position="464"/>
    </location>
</feature>
<sequence>MLNVTSPWALILSLLTAIVSISYYNNNPSAPEIRSPHCASWNAWYNPLRSGQVGYHANDWNILYHLGGNGPWIEKIDGLETPGLEPPKGCVIDQVHMISRHGERYPTKSAGSRHLALQNRIKEANVVLNGSLSFLNNWTYFTDEPQKDFDQLTRTSPYAGTLQAFSTGVRFLTRYGHLLPLHGTTRLWASECDRVIETAQHFASGFFGLDWEKTGKAALEIIPETLERGADTLTPGDTCPKYIEDPAKGHDNGVNMLALFQDVYIPAIAERLINDENNSALGYLTNLEVYGMQEMCGFETTSRGSSPWCDIFTHDDWENFEYARDLIHYYRAGPGNPYAGAMGWLWLNATTGLLRSGPEAGTMFFSFVHDGDIAPLLTALDVMKDPNETRNPRRPPEESGPFGKRRNARYDHARSRTRTGTPAKKENPNVAEFGRLFAMQQEEEKTRSNTLPKSTSSSNLDNARKQTEKVATECILYGYKSKDTEWKVIDKYERVSRGVICEDYPRSDPNSTSGYSQLLSGGDVVIHSNLSADANRKSKRYAGGFHWIKVTFDSTIAADRACFYSPQEIDGHLVFCELYHGQGPAEDVPILADSSAAEQQKSKATRTLTTSRSTNFLQTNERSTLPRSFTVNNLSSVPDTEEGQSLESTPTASSTTATGVDVLSTASLQQRSVPQEPKPESEFMTHIPTVRRAKLRPINEALPPQPTVTERVLRSIPILSWFTGDIVGDGPQLKEDGTFDYDKSNTYWRFWYMIDMVLGTDICGLREES</sequence>
<keyword evidence="5" id="KW-0732">Signal</keyword>
<evidence type="ECO:0000256" key="4">
    <source>
        <dbReference type="SAM" id="MobiDB-lite"/>
    </source>
</evidence>
<dbReference type="Gene3D" id="3.40.50.1240">
    <property type="entry name" value="Phosphoglycerate mutase-like"/>
    <property type="match status" value="1"/>
</dbReference>
<dbReference type="SUPFAM" id="SSF53254">
    <property type="entry name" value="Phosphoglycerate mutase-like"/>
    <property type="match status" value="1"/>
</dbReference>
<comment type="caution">
    <text evidence="6">The sequence shown here is derived from an EMBL/GenBank/DDBJ whole genome shotgun (WGS) entry which is preliminary data.</text>
</comment>
<evidence type="ECO:0000256" key="1">
    <source>
        <dbReference type="ARBA" id="ARBA00005375"/>
    </source>
</evidence>
<proteinExistence type="inferred from homology"/>